<dbReference type="Proteomes" id="UP000095743">
    <property type="component" value="Chromosome"/>
</dbReference>
<sequence length="371" mass="40380">MIIGVPKETASGEGRVGMTDVGVRRLVYYGKKVYVQRNAGLISGITDEMYEKAGAVLLNNLEDLYVHSDLVVKVKPPGQEELEYLAPNHIIFSYILPERHELLTKMFMEKKVTALGYEAVEDQQGKKTLLMPMSEIAGKMAVFMGAKLMQSVNGGVGALLASMPGIPPVEVLILGAGNAAVGAAEVAAGIGCRVTMLNRGIGRLREVRNIYGDRIVYLLLTEESLMSAVLRADLIINTIDLMGDKKNHLITNDMIRKMKKGSVIIDVACDQGGTIETSKPTTHDHAAYVIEDVIHCAIPNLPGIVPKTATASLTAVTLPYVERIAQKGLKNVLMRDLGFRKGLIFYKGLLINKKAAENYGLIYTPLEKAID</sequence>
<dbReference type="InterPro" id="IPR007698">
    <property type="entry name" value="AlaDH/PNT_NAD(H)-bd"/>
</dbReference>
<evidence type="ECO:0000259" key="5">
    <source>
        <dbReference type="SMART" id="SM01002"/>
    </source>
</evidence>
<dbReference type="GO" id="GO:0005886">
    <property type="term" value="C:plasma membrane"/>
    <property type="evidence" value="ECO:0007669"/>
    <property type="project" value="TreeGrafter"/>
</dbReference>
<dbReference type="InterPro" id="IPR008141">
    <property type="entry name" value="Ala_DH"/>
</dbReference>
<reference evidence="7 8" key="1">
    <citation type="submission" date="2016-09" db="EMBL/GenBank/DDBJ databases">
        <title>Genomic analysis reveals versatility of anaerobic energy metabolism of Geosporobacter ferrireducens IRF9 of phylum Firmicutes.</title>
        <authorList>
            <person name="Kim S.-J."/>
        </authorList>
    </citation>
    <scope>NUCLEOTIDE SEQUENCE [LARGE SCALE GENOMIC DNA]</scope>
    <source>
        <strain evidence="7 8">IRF9</strain>
    </source>
</reference>
<evidence type="ECO:0000256" key="4">
    <source>
        <dbReference type="ARBA" id="ARBA00023002"/>
    </source>
</evidence>
<keyword evidence="8" id="KW-1185">Reference proteome</keyword>
<gene>
    <name evidence="7" type="ORF">Gferi_25900</name>
</gene>
<dbReference type="GO" id="GO:0042853">
    <property type="term" value="P:L-alanine catabolic process"/>
    <property type="evidence" value="ECO:0007669"/>
    <property type="project" value="InterPro"/>
</dbReference>
<dbReference type="PANTHER" id="PTHR42795:SF1">
    <property type="entry name" value="ALANINE DEHYDROGENASE"/>
    <property type="match status" value="1"/>
</dbReference>
<evidence type="ECO:0000313" key="8">
    <source>
        <dbReference type="Proteomes" id="UP000095743"/>
    </source>
</evidence>
<dbReference type="InterPro" id="IPR036291">
    <property type="entry name" value="NAD(P)-bd_dom_sf"/>
</dbReference>
<dbReference type="InterPro" id="IPR007886">
    <property type="entry name" value="AlaDH/PNT_N"/>
</dbReference>
<evidence type="ECO:0000256" key="2">
    <source>
        <dbReference type="ARBA" id="ARBA00005689"/>
    </source>
</evidence>
<dbReference type="CDD" id="cd05305">
    <property type="entry name" value="L-AlaDH"/>
    <property type="match status" value="1"/>
</dbReference>
<dbReference type="SMART" id="SM01003">
    <property type="entry name" value="AlaDh_PNT_N"/>
    <property type="match status" value="1"/>
</dbReference>
<dbReference type="Pfam" id="PF05222">
    <property type="entry name" value="AlaDh_PNT_N"/>
    <property type="match status" value="1"/>
</dbReference>
<evidence type="ECO:0000313" key="7">
    <source>
        <dbReference type="EMBL" id="AOT72686.1"/>
    </source>
</evidence>
<accession>A0A1D8GP05</accession>
<dbReference type="SUPFAM" id="SSF52283">
    <property type="entry name" value="Formate/glycerate dehydrogenase catalytic domain-like"/>
    <property type="match status" value="1"/>
</dbReference>
<evidence type="ECO:0000259" key="6">
    <source>
        <dbReference type="SMART" id="SM01003"/>
    </source>
</evidence>
<feature type="domain" description="Alanine dehydrogenase/pyridine nucleotide transhydrogenase NAD(H)-binding" evidence="5">
    <location>
        <begin position="149"/>
        <end position="297"/>
    </location>
</feature>
<name>A0A1D8GP05_9FIRM</name>
<dbReference type="RefSeq" id="WP_069980995.1">
    <property type="nucleotide sequence ID" value="NZ_CP017269.1"/>
</dbReference>
<dbReference type="SMART" id="SM01002">
    <property type="entry name" value="AlaDh_PNT_C"/>
    <property type="match status" value="1"/>
</dbReference>
<evidence type="ECO:0000256" key="1">
    <source>
        <dbReference type="ARBA" id="ARBA00005206"/>
    </source>
</evidence>
<dbReference type="PANTHER" id="PTHR42795">
    <property type="entry name" value="ALANINE DEHYDROGENASE"/>
    <property type="match status" value="1"/>
</dbReference>
<organism evidence="7 8">
    <name type="scientific">Geosporobacter ferrireducens</name>
    <dbReference type="NCBI Taxonomy" id="1424294"/>
    <lineage>
        <taxon>Bacteria</taxon>
        <taxon>Bacillati</taxon>
        <taxon>Bacillota</taxon>
        <taxon>Clostridia</taxon>
        <taxon>Peptostreptococcales</taxon>
        <taxon>Thermotaleaceae</taxon>
        <taxon>Geosporobacter</taxon>
    </lineage>
</organism>
<dbReference type="OrthoDB" id="9804592at2"/>
<dbReference type="GO" id="GO:0000286">
    <property type="term" value="F:alanine dehydrogenase activity"/>
    <property type="evidence" value="ECO:0007669"/>
    <property type="project" value="UniProtKB-EC"/>
</dbReference>
<dbReference type="Gene3D" id="3.40.50.720">
    <property type="entry name" value="NAD(P)-binding Rossmann-like Domain"/>
    <property type="match status" value="2"/>
</dbReference>
<protein>
    <recommendedName>
        <fullName evidence="3">alanine dehydrogenase</fullName>
        <ecNumber evidence="3">1.4.1.1</ecNumber>
    </recommendedName>
</protein>
<dbReference type="Pfam" id="PF01262">
    <property type="entry name" value="AlaDh_PNT_C"/>
    <property type="match status" value="1"/>
</dbReference>
<proteinExistence type="inferred from homology"/>
<dbReference type="SUPFAM" id="SSF51735">
    <property type="entry name" value="NAD(P)-binding Rossmann-fold domains"/>
    <property type="match status" value="1"/>
</dbReference>
<comment type="pathway">
    <text evidence="1">Amino-acid degradation; L-alanine degradation via dehydrogenase pathway; NH(3) and pyruvate from L-alanine: step 1/1.</text>
</comment>
<dbReference type="STRING" id="1424294.Gferi_25900"/>
<dbReference type="EC" id="1.4.1.1" evidence="3"/>
<evidence type="ECO:0000256" key="3">
    <source>
        <dbReference type="ARBA" id="ARBA00012897"/>
    </source>
</evidence>
<dbReference type="AlphaFoldDB" id="A0A1D8GP05"/>
<dbReference type="KEGG" id="gfe:Gferi_25900"/>
<dbReference type="EMBL" id="CP017269">
    <property type="protein sequence ID" value="AOT72686.1"/>
    <property type="molecule type" value="Genomic_DNA"/>
</dbReference>
<keyword evidence="4" id="KW-0560">Oxidoreductase</keyword>
<feature type="domain" description="Alanine dehydrogenase/pyridine nucleotide transhydrogenase N-terminal" evidence="6">
    <location>
        <begin position="4"/>
        <end position="137"/>
    </location>
</feature>
<comment type="similarity">
    <text evidence="2">Belongs to the AlaDH/PNT family.</text>
</comment>